<reference evidence="1 2" key="1">
    <citation type="submission" date="2024-10" db="EMBL/GenBank/DDBJ databases">
        <authorList>
            <person name="Yang X.-N."/>
        </authorList>
    </citation>
    <scope>NUCLEOTIDE SEQUENCE [LARGE SCALE GENOMIC DNA]</scope>
    <source>
        <strain evidence="1 2">CAU 1059</strain>
    </source>
</reference>
<evidence type="ECO:0000313" key="2">
    <source>
        <dbReference type="Proteomes" id="UP001607157"/>
    </source>
</evidence>
<keyword evidence="2" id="KW-1185">Reference proteome</keyword>
<dbReference type="EMBL" id="JBIHMM010000001">
    <property type="protein sequence ID" value="MFH0253147.1"/>
    <property type="molecule type" value="Genomic_DNA"/>
</dbReference>
<comment type="caution">
    <text evidence="1">The sequence shown here is derived from an EMBL/GenBank/DDBJ whole genome shotgun (WGS) entry which is preliminary data.</text>
</comment>
<protein>
    <recommendedName>
        <fullName evidence="3">PepSY domain-containing protein</fullName>
    </recommendedName>
</protein>
<proteinExistence type="predicted"/>
<dbReference type="RefSeq" id="WP_377168251.1">
    <property type="nucleotide sequence ID" value="NZ_JBHTJC010000001.1"/>
</dbReference>
<accession>A0ABW7I4Q4</accession>
<evidence type="ECO:0008006" key="3">
    <source>
        <dbReference type="Google" id="ProtNLM"/>
    </source>
</evidence>
<evidence type="ECO:0000313" key="1">
    <source>
        <dbReference type="EMBL" id="MFH0253147.1"/>
    </source>
</evidence>
<gene>
    <name evidence="1" type="ORF">ACGRVM_04540</name>
</gene>
<name>A0ABW7I4Q4_9RHOB</name>
<dbReference type="Proteomes" id="UP001607157">
    <property type="component" value="Unassembled WGS sequence"/>
</dbReference>
<organism evidence="1 2">
    <name type="scientific">Roseovarius aquimarinus</name>
    <dbReference type="NCBI Taxonomy" id="1229156"/>
    <lineage>
        <taxon>Bacteria</taxon>
        <taxon>Pseudomonadati</taxon>
        <taxon>Pseudomonadota</taxon>
        <taxon>Alphaproteobacteria</taxon>
        <taxon>Rhodobacterales</taxon>
        <taxon>Roseobacteraceae</taxon>
        <taxon>Roseovarius</taxon>
    </lineage>
</organism>
<sequence>MPRWAIFLPLVGLVAATVVIGLSMGRKAALRSDETEVITRIALQYVEEEGEGAEATDCTARLATADALWLVVRCAPEGRAAVVYYIDRFGAVAHVEGRG</sequence>